<evidence type="ECO:0000313" key="4">
    <source>
        <dbReference type="Proteomes" id="UP000214975"/>
    </source>
</evidence>
<evidence type="ECO:0000256" key="1">
    <source>
        <dbReference type="ARBA" id="ARBA00005721"/>
    </source>
</evidence>
<evidence type="ECO:0000313" key="3">
    <source>
        <dbReference type="EMBL" id="AST59140.1"/>
    </source>
</evidence>
<dbReference type="RefSeq" id="WP_094398062.1">
    <property type="nucleotide sequence ID" value="NZ_CP016893.1"/>
</dbReference>
<keyword evidence="2" id="KW-0472">Membrane</keyword>
<protein>
    <submittedName>
        <fullName evidence="3">Alkaline shock protein</fullName>
    </submittedName>
</protein>
<evidence type="ECO:0000256" key="2">
    <source>
        <dbReference type="SAM" id="Phobius"/>
    </source>
</evidence>
<dbReference type="InterPro" id="IPR005531">
    <property type="entry name" value="Asp23"/>
</dbReference>
<proteinExistence type="inferred from homology"/>
<dbReference type="NCBIfam" id="NF033218">
    <property type="entry name" value="anchor_AmaP"/>
    <property type="match status" value="1"/>
</dbReference>
<dbReference type="AlphaFoldDB" id="A0A223I374"/>
<gene>
    <name evidence="3" type="ORF">Thert_03415</name>
</gene>
<organism evidence="3 4">
    <name type="scientific">Thermoanaerobacterium thermosaccharolyticum</name>
    <name type="common">Clostridium thermosaccharolyticum</name>
    <dbReference type="NCBI Taxonomy" id="1517"/>
    <lineage>
        <taxon>Bacteria</taxon>
        <taxon>Bacillati</taxon>
        <taxon>Bacillota</taxon>
        <taxon>Clostridia</taxon>
        <taxon>Thermoanaerobacterales</taxon>
        <taxon>Thermoanaerobacteraceae</taxon>
        <taxon>Thermoanaerobacterium</taxon>
    </lineage>
</organism>
<dbReference type="Pfam" id="PF03780">
    <property type="entry name" value="Asp23"/>
    <property type="match status" value="1"/>
</dbReference>
<comment type="similarity">
    <text evidence="1">Belongs to the asp23 family.</text>
</comment>
<dbReference type="EMBL" id="CP016893">
    <property type="protein sequence ID" value="AST59140.1"/>
    <property type="molecule type" value="Genomic_DNA"/>
</dbReference>
<reference evidence="3 4" key="1">
    <citation type="submission" date="2016-08" db="EMBL/GenBank/DDBJ databases">
        <title>A novel genetic cassette of butanologenic Thermoanaerobacterium thermosaccharolyticum that directly convert cellulose to butanol.</title>
        <authorList>
            <person name="Li T."/>
            <person name="He J."/>
        </authorList>
    </citation>
    <scope>NUCLEOTIDE SEQUENCE [LARGE SCALE GENOMIC DNA]</scope>
    <source>
        <strain evidence="3 4">TG57</strain>
    </source>
</reference>
<keyword evidence="2" id="KW-0812">Transmembrane</keyword>
<dbReference type="Proteomes" id="UP000214975">
    <property type="component" value="Chromosome"/>
</dbReference>
<keyword evidence="2" id="KW-1133">Transmembrane helix</keyword>
<accession>A0A223I374</accession>
<feature type="transmembrane region" description="Helical" evidence="2">
    <location>
        <begin position="7"/>
        <end position="27"/>
    </location>
</feature>
<feature type="transmembrane region" description="Helical" evidence="2">
    <location>
        <begin position="47"/>
        <end position="65"/>
    </location>
</feature>
<name>A0A223I374_THETR</name>
<sequence length="178" mass="19847">MKLVDKTLLMIFIIIIMALSILFIGFGFNLVDPYKFIKIFQLKGQSYVYSVAGILLIIACIIFIMSELNKKSDSVASIILTSNYGNISVSFNTIANLVEKKARTHDGINTQKIYVSKVNEKISISIDVTVSPDVNIPEVAEKLQKDVKSYIENTTAVYIDSVKVNVVNLSSTLKMRVE</sequence>